<reference evidence="1 2" key="1">
    <citation type="journal article" date="2008" name="Nature">
        <title>The genome of Laccaria bicolor provides insights into mycorrhizal symbiosis.</title>
        <authorList>
            <person name="Martin F."/>
            <person name="Aerts A."/>
            <person name="Ahren D."/>
            <person name="Brun A."/>
            <person name="Danchin E.G.J."/>
            <person name="Duchaussoy F."/>
            <person name="Gibon J."/>
            <person name="Kohler A."/>
            <person name="Lindquist E."/>
            <person name="Pereda V."/>
            <person name="Salamov A."/>
            <person name="Shapiro H.J."/>
            <person name="Wuyts J."/>
            <person name="Blaudez D."/>
            <person name="Buee M."/>
            <person name="Brokstein P."/>
            <person name="Canbaeck B."/>
            <person name="Cohen D."/>
            <person name="Courty P.E."/>
            <person name="Coutinho P.M."/>
            <person name="Delaruelle C."/>
            <person name="Detter J.C."/>
            <person name="Deveau A."/>
            <person name="DiFazio S."/>
            <person name="Duplessis S."/>
            <person name="Fraissinet-Tachet L."/>
            <person name="Lucic E."/>
            <person name="Frey-Klett P."/>
            <person name="Fourrey C."/>
            <person name="Feussner I."/>
            <person name="Gay G."/>
            <person name="Grimwood J."/>
            <person name="Hoegger P.J."/>
            <person name="Jain P."/>
            <person name="Kilaru S."/>
            <person name="Labbe J."/>
            <person name="Lin Y.C."/>
            <person name="Legue V."/>
            <person name="Le Tacon F."/>
            <person name="Marmeisse R."/>
            <person name="Melayah D."/>
            <person name="Montanini B."/>
            <person name="Muratet M."/>
            <person name="Nehls U."/>
            <person name="Niculita-Hirzel H."/>
            <person name="Oudot-Le Secq M.P."/>
            <person name="Peter M."/>
            <person name="Quesneville H."/>
            <person name="Rajashekar B."/>
            <person name="Reich M."/>
            <person name="Rouhier N."/>
            <person name="Schmutz J."/>
            <person name="Yin T."/>
            <person name="Chalot M."/>
            <person name="Henrissat B."/>
            <person name="Kuees U."/>
            <person name="Lucas S."/>
            <person name="Van de Peer Y."/>
            <person name="Podila G.K."/>
            <person name="Polle A."/>
            <person name="Pukkila P.J."/>
            <person name="Richardson P.M."/>
            <person name="Rouze P."/>
            <person name="Sanders I.R."/>
            <person name="Stajich J.E."/>
            <person name="Tunlid A."/>
            <person name="Tuskan G."/>
            <person name="Grigoriev I.V."/>
        </authorList>
    </citation>
    <scope>NUCLEOTIDE SEQUENCE [LARGE SCALE GENOMIC DNA]</scope>
    <source>
        <strain evidence="2">S238N-H82 / ATCC MYA-4686</strain>
    </source>
</reference>
<dbReference type="AlphaFoldDB" id="B0DGR6"/>
<name>B0DGR6_LACBS</name>
<dbReference type="InParanoid" id="B0DGR6"/>
<organism evidence="2">
    <name type="scientific">Laccaria bicolor (strain S238N-H82 / ATCC MYA-4686)</name>
    <name type="common">Bicoloured deceiver</name>
    <name type="synonym">Laccaria laccata var. bicolor</name>
    <dbReference type="NCBI Taxonomy" id="486041"/>
    <lineage>
        <taxon>Eukaryota</taxon>
        <taxon>Fungi</taxon>
        <taxon>Dikarya</taxon>
        <taxon>Basidiomycota</taxon>
        <taxon>Agaricomycotina</taxon>
        <taxon>Agaricomycetes</taxon>
        <taxon>Agaricomycetidae</taxon>
        <taxon>Agaricales</taxon>
        <taxon>Agaricineae</taxon>
        <taxon>Hydnangiaceae</taxon>
        <taxon>Laccaria</taxon>
    </lineage>
</organism>
<dbReference type="HOGENOM" id="CLU_1896589_0_0_1"/>
<accession>B0DGR6</accession>
<dbReference type="RefSeq" id="XP_001883179.1">
    <property type="nucleotide sequence ID" value="XM_001883144.1"/>
</dbReference>
<dbReference type="EMBL" id="DS547109">
    <property type="protein sequence ID" value="EDR06318.1"/>
    <property type="molecule type" value="Genomic_DNA"/>
</dbReference>
<dbReference type="KEGG" id="lbc:LACBIDRAFT_329010"/>
<gene>
    <name evidence="1" type="ORF">LACBIDRAFT_329010</name>
</gene>
<evidence type="ECO:0000313" key="1">
    <source>
        <dbReference type="EMBL" id="EDR06318.1"/>
    </source>
</evidence>
<sequence length="134" mass="14802">MPKVEPGTLIKVSSVIRERGFDAISACRISVTTFSGLHMKNPMTPWGGLISADARSLAPCTTSPTCSADQPTLMHAVHSPLLVFLVLPPLSHLYSIWQYLLSWILIIIRRTNTPLLSSSLHLECIYLVSQYTIP</sequence>
<proteinExistence type="predicted"/>
<dbReference type="GeneID" id="6078641"/>
<keyword evidence="2" id="KW-1185">Reference proteome</keyword>
<evidence type="ECO:0000313" key="2">
    <source>
        <dbReference type="Proteomes" id="UP000001194"/>
    </source>
</evidence>
<dbReference type="Proteomes" id="UP000001194">
    <property type="component" value="Unassembled WGS sequence"/>
</dbReference>
<protein>
    <submittedName>
        <fullName evidence="1">Predicted protein</fullName>
    </submittedName>
</protein>